<proteinExistence type="predicted"/>
<accession>E0SFS6</accession>
<name>E0SFS6_DICD3</name>
<keyword evidence="3" id="KW-1185">Reference proteome</keyword>
<dbReference type="EMBL" id="CP002038">
    <property type="protein sequence ID" value="ADM97599.1"/>
    <property type="molecule type" value="Genomic_DNA"/>
</dbReference>
<evidence type="ECO:0000313" key="2">
    <source>
        <dbReference type="EMBL" id="ADM97599.1"/>
    </source>
</evidence>
<dbReference type="AlphaFoldDB" id="E0SFS6"/>
<evidence type="ECO:0000256" key="1">
    <source>
        <dbReference type="SAM" id="MobiDB-lite"/>
    </source>
</evidence>
<dbReference type="HOGENOM" id="CLU_2648669_0_0_6"/>
<protein>
    <submittedName>
        <fullName evidence="2">Uncharacterized protein</fullName>
    </submittedName>
</protein>
<gene>
    <name evidence="2" type="ordered locus">Dda3937_04503</name>
</gene>
<organism evidence="2 3">
    <name type="scientific">Dickeya dadantii (strain 3937)</name>
    <name type="common">Erwinia chrysanthemi (strain 3937)</name>
    <dbReference type="NCBI Taxonomy" id="198628"/>
    <lineage>
        <taxon>Bacteria</taxon>
        <taxon>Pseudomonadati</taxon>
        <taxon>Pseudomonadota</taxon>
        <taxon>Gammaproteobacteria</taxon>
        <taxon>Enterobacterales</taxon>
        <taxon>Pectobacteriaceae</taxon>
        <taxon>Dickeya</taxon>
    </lineage>
</organism>
<evidence type="ECO:0000313" key="3">
    <source>
        <dbReference type="Proteomes" id="UP000006859"/>
    </source>
</evidence>
<dbReference type="STRING" id="198628.Dda3937_04503"/>
<sequence length="76" mass="8411">MLPHRALMRKPWGEAGSNKTRASGVNGGKARFEWRRTGGGSAIFSVPGHWRYTHARAFCYARAAIITTLIQLKEPG</sequence>
<dbReference type="Proteomes" id="UP000006859">
    <property type="component" value="Chromosome"/>
</dbReference>
<dbReference type="KEGG" id="ddd:Dda3937_04503"/>
<reference evidence="2 3" key="1">
    <citation type="journal article" date="2011" name="J. Bacteriol.">
        <title>Genome sequence of the plant-pathogenic bacterium Dickeya dadantii 3937.</title>
        <authorList>
            <person name="Glasner J.D."/>
            <person name="Yang C.H."/>
            <person name="Reverchon S."/>
            <person name="Hugouvieux-Cotte-Pattat N."/>
            <person name="Condemine G."/>
            <person name="Bohin J.P."/>
            <person name="Van Gijsegem F."/>
            <person name="Yang S."/>
            <person name="Franza T."/>
            <person name="Expert D."/>
            <person name="Plunkett G. III"/>
            <person name="San Francisco M.J."/>
            <person name="Charkowski A.O."/>
            <person name="Py B."/>
            <person name="Bell K."/>
            <person name="Rauscher L."/>
            <person name="Rodriguez-Palenzuela P."/>
            <person name="Toussaint A."/>
            <person name="Holeva M.C."/>
            <person name="He S.Y."/>
            <person name="Douet V."/>
            <person name="Boccara M."/>
            <person name="Blanco C."/>
            <person name="Toth I."/>
            <person name="Anderson B.D."/>
            <person name="Biehl B.S."/>
            <person name="Mau B."/>
            <person name="Flynn S.M."/>
            <person name="Barras F."/>
            <person name="Lindeberg M."/>
            <person name="Birch P.R."/>
            <person name="Tsuyumu S."/>
            <person name="Shi X."/>
            <person name="Hibbing M."/>
            <person name="Yap M.N."/>
            <person name="Carpentier M."/>
            <person name="Dassa E."/>
            <person name="Umehara M."/>
            <person name="Kim J.F."/>
            <person name="Rusch M."/>
            <person name="Soni P."/>
            <person name="Mayhew G.F."/>
            <person name="Fouts D.E."/>
            <person name="Gill S.R."/>
            <person name="Blattner F.R."/>
            <person name="Keen N.T."/>
            <person name="Perna N.T."/>
        </authorList>
    </citation>
    <scope>NUCLEOTIDE SEQUENCE [LARGE SCALE GENOMIC DNA]</scope>
    <source>
        <strain evidence="2 3">3937</strain>
    </source>
</reference>
<feature type="region of interest" description="Disordered" evidence="1">
    <location>
        <begin position="1"/>
        <end position="27"/>
    </location>
</feature>